<reference evidence="1 2" key="1">
    <citation type="submission" date="2015-11" db="EMBL/GenBank/DDBJ databases">
        <authorList>
            <person name="Lin W."/>
        </authorList>
    </citation>
    <scope>NUCLEOTIDE SEQUENCE [LARGE SCALE GENOMIC DNA]</scope>
    <source>
        <strain evidence="1 2">HCH-1</strain>
    </source>
</reference>
<evidence type="ECO:0000313" key="2">
    <source>
        <dbReference type="Proteomes" id="UP000060487"/>
    </source>
</evidence>
<sequence length="383" mass="43631">MTDDSSKLDLRVNTLRHFGAAGDEIGEIIAYNKLVFNHESIPGRLPLEDEAFVGPWMEYHSQINGGNCFDVLRRYLVQLNFPIESGISKTEHYRDVTLRGVKSEGSSGGLLLKHPEELRLIIHPTVAGHIPVLMPYGREDFTSIVRSLAQRNEPAAIPESMGALTVSGYNNWDRINRMRADYERDNSFIPWAVVFDDMMSKVTMYQDKFIILSDGPYSNCSAAEMGIGVNEWKDKSLIIRREHECAHYLTKRLFLSMKNNIMDELIADFSGITAAFNEFRAGWFLRFIGLENFPEYRKGGRLENYKGDPALSDGAFIVLQRLIHSAAHNLEAFYVQKNNSRLLTIITLTYLTLEEIASPSYYETMETVFSSLQEVLSNVRKEC</sequence>
<evidence type="ECO:0000313" key="1">
    <source>
        <dbReference type="EMBL" id="KWT78332.1"/>
    </source>
</evidence>
<organism evidence="1 2">
    <name type="scientific">Candidatus Magnetominusculus xianensis</name>
    <dbReference type="NCBI Taxonomy" id="1748249"/>
    <lineage>
        <taxon>Bacteria</taxon>
        <taxon>Pseudomonadati</taxon>
        <taxon>Nitrospirota</taxon>
        <taxon>Nitrospiria</taxon>
        <taxon>Nitrospirales</taxon>
        <taxon>Nitrospiraceae</taxon>
        <taxon>Candidatus Magnetominusculus</taxon>
    </lineage>
</organism>
<name>A0ABR5SDG3_9BACT</name>
<dbReference type="EMBL" id="LNQR01000116">
    <property type="protein sequence ID" value="KWT78332.1"/>
    <property type="molecule type" value="Genomic_DNA"/>
</dbReference>
<dbReference type="Pfam" id="PF22541">
    <property type="entry name" value="DUF7005"/>
    <property type="match status" value="1"/>
</dbReference>
<accession>A0ABR5SDG3</accession>
<comment type="caution">
    <text evidence="1">The sequence shown here is derived from an EMBL/GenBank/DDBJ whole genome shotgun (WGS) entry which is preliminary data.</text>
</comment>
<dbReference type="Proteomes" id="UP000060487">
    <property type="component" value="Unassembled WGS sequence"/>
</dbReference>
<gene>
    <name evidence="1" type="ORF">ASN18_2837</name>
</gene>
<protein>
    <submittedName>
        <fullName evidence="1">Uncharacterized protein</fullName>
    </submittedName>
</protein>
<dbReference type="RefSeq" id="WP_236861779.1">
    <property type="nucleotide sequence ID" value="NZ_LNQR01000116.1"/>
</dbReference>
<keyword evidence="2" id="KW-1185">Reference proteome</keyword>
<dbReference type="InterPro" id="IPR054274">
    <property type="entry name" value="DUF7005"/>
</dbReference>
<proteinExistence type="predicted"/>